<dbReference type="Proteomes" id="UP000193920">
    <property type="component" value="Unassembled WGS sequence"/>
</dbReference>
<dbReference type="SMART" id="SM00173">
    <property type="entry name" value="RAS"/>
    <property type="match status" value="1"/>
</dbReference>
<dbReference type="GO" id="GO:0005525">
    <property type="term" value="F:GTP binding"/>
    <property type="evidence" value="ECO:0007669"/>
    <property type="project" value="UniProtKB-KW"/>
</dbReference>
<dbReference type="SUPFAM" id="SSF52540">
    <property type="entry name" value="P-loop containing nucleoside triphosphate hydrolases"/>
    <property type="match status" value="1"/>
</dbReference>
<evidence type="ECO:0000256" key="4">
    <source>
        <dbReference type="ARBA" id="ARBA00023289"/>
    </source>
</evidence>
<feature type="compositionally biased region" description="Low complexity" evidence="5">
    <location>
        <begin position="202"/>
        <end position="244"/>
    </location>
</feature>
<evidence type="ECO:0008006" key="8">
    <source>
        <dbReference type="Google" id="ProtNLM"/>
    </source>
</evidence>
<sequence length="343" mass="39697">MRKDILKVVIIGDGGVGKTSIRVQYIHRRFTSNYKATIGADFITKDVQLEDGKKVSMQIWDTAGQERFQSLGIAYYRGADACIIVFDVTNPDSFNHVLKWEHEFIDKADLKDPSTYPFVLIGNKIDNENDRMISKSQGKRMAIKMREQSIKESSHYGLIQQNKYIPEDDNIQSYNDSLLTIYQRSSSYKKYSYALHKENQNNKKTNNSSSSSNKNNSNSNNRNKDLNPLQPYNFNNNNMLNTDNVEGLTPYSVYKNNNKSNGNSNNNYNYEEDEDSTDYEDYDDLENYRIPYFEVSAKYGDNIEAAFHHIAKTVQLPQFEFLIEGDTINWNDDEISRTNNCCF</sequence>
<feature type="region of interest" description="Disordered" evidence="5">
    <location>
        <begin position="198"/>
        <end position="278"/>
    </location>
</feature>
<dbReference type="OrthoDB" id="9989112at2759"/>
<dbReference type="SMART" id="SM00175">
    <property type="entry name" value="RAB"/>
    <property type="match status" value="1"/>
</dbReference>
<dbReference type="InterPro" id="IPR005225">
    <property type="entry name" value="Small_GTP-bd"/>
</dbReference>
<dbReference type="PANTHER" id="PTHR47981:SF20">
    <property type="entry name" value="RAS-RELATED PROTEIN RAB-7A"/>
    <property type="match status" value="1"/>
</dbReference>
<dbReference type="EMBL" id="MCOG01000017">
    <property type="protein sequence ID" value="ORY78272.1"/>
    <property type="molecule type" value="Genomic_DNA"/>
</dbReference>
<dbReference type="FunFam" id="3.40.50.300:FF:001447">
    <property type="entry name" value="Ras-related protein Rab-1B"/>
    <property type="match status" value="1"/>
</dbReference>
<feature type="compositionally biased region" description="Low complexity" evidence="5">
    <location>
        <begin position="251"/>
        <end position="269"/>
    </location>
</feature>
<protein>
    <recommendedName>
        <fullName evidence="8">Ras-domain-containing protein</fullName>
    </recommendedName>
</protein>
<dbReference type="PROSITE" id="PS51421">
    <property type="entry name" value="RAS"/>
    <property type="match status" value="1"/>
</dbReference>
<dbReference type="NCBIfam" id="TIGR00231">
    <property type="entry name" value="small_GTP"/>
    <property type="match status" value="1"/>
</dbReference>
<dbReference type="SMART" id="SM00176">
    <property type="entry name" value="RAN"/>
    <property type="match status" value="1"/>
</dbReference>
<keyword evidence="2" id="KW-0547">Nucleotide-binding</keyword>
<dbReference type="InterPro" id="IPR001806">
    <property type="entry name" value="Small_GTPase"/>
</dbReference>
<evidence type="ECO:0000313" key="7">
    <source>
        <dbReference type="Proteomes" id="UP000193920"/>
    </source>
</evidence>
<keyword evidence="3" id="KW-0342">GTP-binding</keyword>
<evidence type="ECO:0000256" key="5">
    <source>
        <dbReference type="SAM" id="MobiDB-lite"/>
    </source>
</evidence>
<evidence type="ECO:0000256" key="2">
    <source>
        <dbReference type="ARBA" id="ARBA00022741"/>
    </source>
</evidence>
<dbReference type="GO" id="GO:0003924">
    <property type="term" value="F:GTPase activity"/>
    <property type="evidence" value="ECO:0007669"/>
    <property type="project" value="InterPro"/>
</dbReference>
<evidence type="ECO:0000256" key="3">
    <source>
        <dbReference type="ARBA" id="ARBA00023134"/>
    </source>
</evidence>
<dbReference type="PRINTS" id="PR00449">
    <property type="entry name" value="RASTRNSFRMNG"/>
</dbReference>
<evidence type="ECO:0000256" key="1">
    <source>
        <dbReference type="ARBA" id="ARBA00006270"/>
    </source>
</evidence>
<dbReference type="Gene3D" id="3.40.50.300">
    <property type="entry name" value="P-loop containing nucleotide triphosphate hydrolases"/>
    <property type="match status" value="2"/>
</dbReference>
<reference evidence="6 7" key="1">
    <citation type="submission" date="2016-08" db="EMBL/GenBank/DDBJ databases">
        <title>A Parts List for Fungal Cellulosomes Revealed by Comparative Genomics.</title>
        <authorList>
            <consortium name="DOE Joint Genome Institute"/>
            <person name="Haitjema C.H."/>
            <person name="Gilmore S.P."/>
            <person name="Henske J.K."/>
            <person name="Solomon K.V."/>
            <person name="De Groot R."/>
            <person name="Kuo A."/>
            <person name="Mondo S.J."/>
            <person name="Salamov A.A."/>
            <person name="Labutti K."/>
            <person name="Zhao Z."/>
            <person name="Chiniquy J."/>
            <person name="Barry K."/>
            <person name="Brewer H.M."/>
            <person name="Purvine S.O."/>
            <person name="Wright A.T."/>
            <person name="Boxma B."/>
            <person name="Van Alen T."/>
            <person name="Hackstein J.H."/>
            <person name="Baker S.E."/>
            <person name="Grigoriev I.V."/>
            <person name="O'Malley M.A."/>
        </authorList>
    </citation>
    <scope>NUCLEOTIDE SEQUENCE [LARGE SCALE GENOMIC DNA]</scope>
    <source>
        <strain evidence="6 7">G1</strain>
    </source>
</reference>
<dbReference type="STRING" id="1754190.A0A1Y2F328"/>
<dbReference type="PROSITE" id="PS51419">
    <property type="entry name" value="RAB"/>
    <property type="match status" value="1"/>
</dbReference>
<keyword evidence="7" id="KW-1185">Reference proteome</keyword>
<organism evidence="6 7">
    <name type="scientific">Neocallimastix californiae</name>
    <dbReference type="NCBI Taxonomy" id="1754190"/>
    <lineage>
        <taxon>Eukaryota</taxon>
        <taxon>Fungi</taxon>
        <taxon>Fungi incertae sedis</taxon>
        <taxon>Chytridiomycota</taxon>
        <taxon>Chytridiomycota incertae sedis</taxon>
        <taxon>Neocallimastigomycetes</taxon>
        <taxon>Neocallimastigales</taxon>
        <taxon>Neocallimastigaceae</taxon>
        <taxon>Neocallimastix</taxon>
    </lineage>
</organism>
<comment type="similarity">
    <text evidence="1">Belongs to the small GTPase superfamily. Rab family.</text>
</comment>
<dbReference type="SMART" id="SM00174">
    <property type="entry name" value="RHO"/>
    <property type="match status" value="1"/>
</dbReference>
<dbReference type="PROSITE" id="PS51420">
    <property type="entry name" value="RHO"/>
    <property type="match status" value="1"/>
</dbReference>
<dbReference type="InterPro" id="IPR027417">
    <property type="entry name" value="P-loop_NTPase"/>
</dbReference>
<name>A0A1Y2F328_9FUNG</name>
<proteinExistence type="inferred from homology"/>
<dbReference type="Pfam" id="PF00071">
    <property type="entry name" value="Ras"/>
    <property type="match status" value="1"/>
</dbReference>
<keyword evidence="4" id="KW-0449">Lipoprotein</keyword>
<comment type="caution">
    <text evidence="6">The sequence shown here is derived from an EMBL/GenBank/DDBJ whole genome shotgun (WGS) entry which is preliminary data.</text>
</comment>
<gene>
    <name evidence="6" type="ORF">LY90DRAFT_501034</name>
</gene>
<accession>A0A1Y2F328</accession>
<dbReference type="PANTHER" id="PTHR47981">
    <property type="entry name" value="RAB FAMILY"/>
    <property type="match status" value="1"/>
</dbReference>
<dbReference type="AlphaFoldDB" id="A0A1Y2F328"/>
<evidence type="ECO:0000313" key="6">
    <source>
        <dbReference type="EMBL" id="ORY78272.1"/>
    </source>
</evidence>
<keyword evidence="4" id="KW-0636">Prenylation</keyword>